<name>A0ACC0LEX2_RHOML</name>
<gene>
    <name evidence="1" type="ORF">RHMOL_Rhmol12G0048500</name>
</gene>
<evidence type="ECO:0000313" key="1">
    <source>
        <dbReference type="EMBL" id="KAI8527086.1"/>
    </source>
</evidence>
<sequence length="73" mass="8573">MTLTSKENAFLLGYSLEKSEEESSKTAWRKRLSQPYIEVNDRKPQTKREAATLLSEDDYKLEPYVEARMCLVR</sequence>
<proteinExistence type="predicted"/>
<dbReference type="EMBL" id="CM046399">
    <property type="protein sequence ID" value="KAI8527086.1"/>
    <property type="molecule type" value="Genomic_DNA"/>
</dbReference>
<dbReference type="Proteomes" id="UP001062846">
    <property type="component" value="Chromosome 12"/>
</dbReference>
<keyword evidence="2" id="KW-1185">Reference proteome</keyword>
<comment type="caution">
    <text evidence="1">The sequence shown here is derived from an EMBL/GenBank/DDBJ whole genome shotgun (WGS) entry which is preliminary data.</text>
</comment>
<accession>A0ACC0LEX2</accession>
<evidence type="ECO:0000313" key="2">
    <source>
        <dbReference type="Proteomes" id="UP001062846"/>
    </source>
</evidence>
<protein>
    <submittedName>
        <fullName evidence="1">Uncharacterized protein</fullName>
    </submittedName>
</protein>
<organism evidence="1 2">
    <name type="scientific">Rhododendron molle</name>
    <name type="common">Chinese azalea</name>
    <name type="synonym">Azalea mollis</name>
    <dbReference type="NCBI Taxonomy" id="49168"/>
    <lineage>
        <taxon>Eukaryota</taxon>
        <taxon>Viridiplantae</taxon>
        <taxon>Streptophyta</taxon>
        <taxon>Embryophyta</taxon>
        <taxon>Tracheophyta</taxon>
        <taxon>Spermatophyta</taxon>
        <taxon>Magnoliopsida</taxon>
        <taxon>eudicotyledons</taxon>
        <taxon>Gunneridae</taxon>
        <taxon>Pentapetalae</taxon>
        <taxon>asterids</taxon>
        <taxon>Ericales</taxon>
        <taxon>Ericaceae</taxon>
        <taxon>Ericoideae</taxon>
        <taxon>Rhodoreae</taxon>
        <taxon>Rhododendron</taxon>
    </lineage>
</organism>
<reference evidence="1" key="1">
    <citation type="submission" date="2022-02" db="EMBL/GenBank/DDBJ databases">
        <title>Plant Genome Project.</title>
        <authorList>
            <person name="Zhang R.-G."/>
        </authorList>
    </citation>
    <scope>NUCLEOTIDE SEQUENCE</scope>
    <source>
        <strain evidence="1">AT1</strain>
    </source>
</reference>